<dbReference type="PROSITE" id="PS51710">
    <property type="entry name" value="G_OBG"/>
    <property type="match status" value="1"/>
</dbReference>
<dbReference type="OrthoDB" id="347018at2759"/>
<keyword evidence="6" id="KW-0560">Oxidoreductase</keyword>
<evidence type="ECO:0000313" key="6">
    <source>
        <dbReference type="EMBL" id="KAJ2674147.1"/>
    </source>
</evidence>
<dbReference type="EMBL" id="JANBTW010000060">
    <property type="protein sequence ID" value="KAJ2674147.1"/>
    <property type="molecule type" value="Genomic_DNA"/>
</dbReference>
<dbReference type="Gene3D" id="2.70.210.12">
    <property type="entry name" value="GTP1/OBG domain"/>
    <property type="match status" value="1"/>
</dbReference>
<gene>
    <name evidence="6" type="primary">MTG2</name>
    <name evidence="6" type="ORF">GGI25_004440</name>
</gene>
<dbReference type="PROSITE" id="PS51883">
    <property type="entry name" value="OBG"/>
    <property type="match status" value="1"/>
</dbReference>
<accession>A0A9W8G633</accession>
<evidence type="ECO:0000313" key="7">
    <source>
        <dbReference type="Proteomes" id="UP001151518"/>
    </source>
</evidence>
<evidence type="ECO:0000259" key="5">
    <source>
        <dbReference type="PROSITE" id="PS51883"/>
    </source>
</evidence>
<dbReference type="GO" id="GO:0005525">
    <property type="term" value="F:GTP binding"/>
    <property type="evidence" value="ECO:0007669"/>
    <property type="project" value="UniProtKB-KW"/>
</dbReference>
<dbReference type="PANTHER" id="PTHR11702">
    <property type="entry name" value="DEVELOPMENTALLY REGULATED GTP-BINDING PROTEIN-RELATED"/>
    <property type="match status" value="1"/>
</dbReference>
<dbReference type="PANTHER" id="PTHR11702:SF31">
    <property type="entry name" value="MITOCHONDRIAL RIBOSOME-ASSOCIATED GTPASE 2"/>
    <property type="match status" value="1"/>
</dbReference>
<proteinExistence type="inferred from homology"/>
<sequence>MLSTLRHHTRAPGALLRLLTTQVDKYAPLRRNKRAGRNFIDHMRCTVVGGRGGSGCVSFFRDTRVADGPPDGGDGGRGGSVWFVADANETSLSCVRQLLRAQPGTNGRGKSMHGTGGADLVVRVPRGTVVREVREVPRPAEDAAPADGFLGGLARQLQGARSSELFVHYPRWEDRNNTADVRLPADYAAALAEPPAELCADLAEHGQRALVARGGLGGAGNPHFFSGALRRPHFALHGLPGTTRTLELELKTIAHAGLVGMPNAGKSTFLRAVSNAHPRVAPYAFTTLNPYIGTVTYADMWQLTIADIPGIVPGAHRNVGLGHAFLRHIERSRVLVFIVDVSRPQPWADLDALRDELERHQPGLSRRPSVVIANKADREEARANFERWQQMTDTVLVPVSAKLRKNILKATHTIRRLVESAAA</sequence>
<dbReference type="Gene3D" id="3.40.50.300">
    <property type="entry name" value="P-loop containing nucleotide triphosphate hydrolases"/>
    <property type="match status" value="1"/>
</dbReference>
<feature type="domain" description="Obg" evidence="5">
    <location>
        <begin position="37"/>
        <end position="253"/>
    </location>
</feature>
<evidence type="ECO:0000259" key="4">
    <source>
        <dbReference type="PROSITE" id="PS51710"/>
    </source>
</evidence>
<dbReference type="GO" id="GO:0140680">
    <property type="term" value="F:histone H3K36me/H3K36me2 demethylase activity"/>
    <property type="evidence" value="ECO:0007669"/>
    <property type="project" value="UniProtKB-EC"/>
</dbReference>
<feature type="domain" description="OBG-type G" evidence="4">
    <location>
        <begin position="254"/>
        <end position="419"/>
    </location>
</feature>
<dbReference type="SUPFAM" id="SSF82051">
    <property type="entry name" value="Obg GTP-binding protein N-terminal domain"/>
    <property type="match status" value="1"/>
</dbReference>
<evidence type="ECO:0000256" key="1">
    <source>
        <dbReference type="ARBA" id="ARBA00007699"/>
    </source>
</evidence>
<dbReference type="InterPro" id="IPR045086">
    <property type="entry name" value="OBG_GTPase"/>
</dbReference>
<evidence type="ECO:0000256" key="2">
    <source>
        <dbReference type="ARBA" id="ARBA00022741"/>
    </source>
</evidence>
<dbReference type="InterPro" id="IPR036726">
    <property type="entry name" value="GTP1_OBG_dom_sf"/>
</dbReference>
<dbReference type="InterPro" id="IPR027417">
    <property type="entry name" value="P-loop_NTPase"/>
</dbReference>
<dbReference type="GO" id="GO:0000287">
    <property type="term" value="F:magnesium ion binding"/>
    <property type="evidence" value="ECO:0007669"/>
    <property type="project" value="InterPro"/>
</dbReference>
<dbReference type="AlphaFoldDB" id="A0A9W8G633"/>
<keyword evidence="2" id="KW-0547">Nucleotide-binding</keyword>
<dbReference type="Pfam" id="PF01926">
    <property type="entry name" value="MMR_HSR1"/>
    <property type="match status" value="1"/>
</dbReference>
<dbReference type="HAMAP" id="MF_01454">
    <property type="entry name" value="GTPase_Obg"/>
    <property type="match status" value="1"/>
</dbReference>
<comment type="similarity">
    <text evidence="1">Belongs to the TRAFAC class OBG-HflX-like GTPase superfamily. OBG GTPase family.</text>
</comment>
<dbReference type="PRINTS" id="PR00326">
    <property type="entry name" value="GTP1OBG"/>
</dbReference>
<dbReference type="GO" id="GO:0003924">
    <property type="term" value="F:GTPase activity"/>
    <property type="evidence" value="ECO:0007669"/>
    <property type="project" value="InterPro"/>
</dbReference>
<name>A0A9W8G633_9FUNG</name>
<dbReference type="Pfam" id="PF01018">
    <property type="entry name" value="GTP1_OBG"/>
    <property type="match status" value="2"/>
</dbReference>
<dbReference type="InterPro" id="IPR014100">
    <property type="entry name" value="GTP-bd_Obg/CgtA"/>
</dbReference>
<keyword evidence="3" id="KW-0342">GTP-binding</keyword>
<dbReference type="GO" id="GO:0005739">
    <property type="term" value="C:mitochondrion"/>
    <property type="evidence" value="ECO:0007669"/>
    <property type="project" value="TreeGrafter"/>
</dbReference>
<dbReference type="Proteomes" id="UP001151518">
    <property type="component" value="Unassembled WGS sequence"/>
</dbReference>
<comment type="caution">
    <text evidence="6">The sequence shown here is derived from an EMBL/GenBank/DDBJ whole genome shotgun (WGS) entry which is preliminary data.</text>
</comment>
<organism evidence="6 7">
    <name type="scientific">Coemansia spiralis</name>
    <dbReference type="NCBI Taxonomy" id="417178"/>
    <lineage>
        <taxon>Eukaryota</taxon>
        <taxon>Fungi</taxon>
        <taxon>Fungi incertae sedis</taxon>
        <taxon>Zoopagomycota</taxon>
        <taxon>Kickxellomycotina</taxon>
        <taxon>Kickxellomycetes</taxon>
        <taxon>Kickxellales</taxon>
        <taxon>Kickxellaceae</taxon>
        <taxon>Coemansia</taxon>
    </lineage>
</organism>
<dbReference type="GO" id="GO:0042254">
    <property type="term" value="P:ribosome biogenesis"/>
    <property type="evidence" value="ECO:0007669"/>
    <property type="project" value="UniProtKB-UniRule"/>
</dbReference>
<dbReference type="SUPFAM" id="SSF52540">
    <property type="entry name" value="P-loop containing nucleoside triphosphate hydrolases"/>
    <property type="match status" value="1"/>
</dbReference>
<dbReference type="CDD" id="cd01898">
    <property type="entry name" value="Obg"/>
    <property type="match status" value="1"/>
</dbReference>
<dbReference type="InterPro" id="IPR006073">
    <property type="entry name" value="GTP-bd"/>
</dbReference>
<protein>
    <submittedName>
        <fullName evidence="6">GTPase of the mitochondrial inner membrane that associates with the large ribosomal subunit</fullName>
        <ecNumber evidence="6">1.14.11.27</ecNumber>
    </submittedName>
</protein>
<dbReference type="PIRSF" id="PIRSF002401">
    <property type="entry name" value="GTP_bd_Obg/CgtA"/>
    <property type="match status" value="1"/>
</dbReference>
<dbReference type="InterPro" id="IPR031167">
    <property type="entry name" value="G_OBG"/>
</dbReference>
<evidence type="ECO:0000256" key="3">
    <source>
        <dbReference type="ARBA" id="ARBA00023134"/>
    </source>
</evidence>
<dbReference type="InterPro" id="IPR006169">
    <property type="entry name" value="GTP1_OBG_dom"/>
</dbReference>
<dbReference type="EC" id="1.14.11.27" evidence="6"/>
<reference evidence="6" key="1">
    <citation type="submission" date="2022-07" db="EMBL/GenBank/DDBJ databases">
        <title>Phylogenomic reconstructions and comparative analyses of Kickxellomycotina fungi.</title>
        <authorList>
            <person name="Reynolds N.K."/>
            <person name="Stajich J.E."/>
            <person name="Barry K."/>
            <person name="Grigoriev I.V."/>
            <person name="Crous P."/>
            <person name="Smith M.E."/>
        </authorList>
    </citation>
    <scope>NUCLEOTIDE SEQUENCE</scope>
    <source>
        <strain evidence="6">NRRL 3115</strain>
    </source>
</reference>